<keyword evidence="9" id="KW-0325">Glycoprotein</keyword>
<keyword evidence="11" id="KW-0732">Signal</keyword>
<dbReference type="Pfam" id="PF13855">
    <property type="entry name" value="LRR_8"/>
    <property type="match status" value="2"/>
</dbReference>
<dbReference type="AlphaFoldDB" id="A0A8T0FME0"/>
<comment type="caution">
    <text evidence="12">The sequence shown here is derived from an EMBL/GenBank/DDBJ whole genome shotgun (WGS) entry which is preliminary data.</text>
</comment>
<proteinExistence type="inferred from homology"/>
<evidence type="ECO:0000256" key="1">
    <source>
        <dbReference type="ARBA" id="ARBA00004479"/>
    </source>
</evidence>
<evidence type="ECO:0000256" key="3">
    <source>
        <dbReference type="ARBA" id="ARBA00022614"/>
    </source>
</evidence>
<evidence type="ECO:0000313" key="12">
    <source>
        <dbReference type="EMBL" id="KAF8792076.1"/>
    </source>
</evidence>
<dbReference type="InterPro" id="IPR003591">
    <property type="entry name" value="Leu-rich_rpt_typical-subtyp"/>
</dbReference>
<evidence type="ECO:0000256" key="7">
    <source>
        <dbReference type="ARBA" id="ARBA00022989"/>
    </source>
</evidence>
<evidence type="ECO:0000256" key="10">
    <source>
        <dbReference type="ARBA" id="ARBA00023319"/>
    </source>
</evidence>
<dbReference type="EMBL" id="JABXBU010000003">
    <property type="protein sequence ID" value="KAF8792076.1"/>
    <property type="molecule type" value="Genomic_DNA"/>
</dbReference>
<gene>
    <name evidence="12" type="ORF">HNY73_003722</name>
</gene>
<accession>A0A8T0FME0</accession>
<keyword evidence="7" id="KW-1133">Transmembrane helix</keyword>
<dbReference type="PANTHER" id="PTHR24368:SF210">
    <property type="entry name" value="SURFACE ANTIGEN BSPA-LIKE"/>
    <property type="match status" value="1"/>
</dbReference>
<evidence type="ECO:0000256" key="2">
    <source>
        <dbReference type="ARBA" id="ARBA00005670"/>
    </source>
</evidence>
<evidence type="ECO:0000256" key="6">
    <source>
        <dbReference type="ARBA" id="ARBA00022889"/>
    </source>
</evidence>
<dbReference type="InterPro" id="IPR001611">
    <property type="entry name" value="Leu-rich_rpt"/>
</dbReference>
<feature type="signal peptide" evidence="11">
    <location>
        <begin position="1"/>
        <end position="18"/>
    </location>
</feature>
<evidence type="ECO:0000256" key="9">
    <source>
        <dbReference type="ARBA" id="ARBA00023180"/>
    </source>
</evidence>
<reference evidence="12" key="1">
    <citation type="journal article" date="2020" name="bioRxiv">
        <title>Chromosome-level reference genome of the European wasp spider Argiope bruennichi: a resource for studies on range expansion and evolutionary adaptation.</title>
        <authorList>
            <person name="Sheffer M.M."/>
            <person name="Hoppe A."/>
            <person name="Krehenwinkel H."/>
            <person name="Uhl G."/>
            <person name="Kuss A.W."/>
            <person name="Jensen L."/>
            <person name="Jensen C."/>
            <person name="Gillespie R.G."/>
            <person name="Hoff K.J."/>
            <person name="Prost S."/>
        </authorList>
    </citation>
    <scope>NUCLEOTIDE SEQUENCE</scope>
</reference>
<dbReference type="Proteomes" id="UP000807504">
    <property type="component" value="Unassembled WGS sequence"/>
</dbReference>
<keyword evidence="4 12" id="KW-0812">Transmembrane</keyword>
<dbReference type="Gene3D" id="3.80.10.10">
    <property type="entry name" value="Ribonuclease Inhibitor"/>
    <property type="match status" value="2"/>
</dbReference>
<evidence type="ECO:0000313" key="13">
    <source>
        <dbReference type="Proteomes" id="UP000807504"/>
    </source>
</evidence>
<dbReference type="SUPFAM" id="SSF52058">
    <property type="entry name" value="L domain-like"/>
    <property type="match status" value="1"/>
</dbReference>
<dbReference type="GO" id="GO:0016020">
    <property type="term" value="C:membrane"/>
    <property type="evidence" value="ECO:0007669"/>
    <property type="project" value="UniProtKB-SubCell"/>
</dbReference>
<sequence length="312" mass="35532">MLFLLISSLLSTILPAASLCPNQENIVPCICKDLGDGPMMMCSNLTSAEELISPIKSTEFFKMFSLVIINSALLYIPSNLFVKTHFERLRFANSQIMSLSDGDLAFVGLEEILEEIRASDARYITQWDWSQLKNLRKLDLIDIVDISMYSIDQEMPPLKSLTSLGISKAEISFVHPTAFSKLENLMQLSLVNNEITELSRAMLPDPASKLVMIDLSDNKLESLPDDMFTNMPNLKDVEINNNRLMTLNQETFQWLFENLQSFMMTGNEIRCDCRLKWLVETRKPTYFKGECSLPDYMKGVSLENVNHKVLVC</sequence>
<dbReference type="PROSITE" id="PS51450">
    <property type="entry name" value="LRR"/>
    <property type="match status" value="1"/>
</dbReference>
<dbReference type="InterPro" id="IPR031283">
    <property type="entry name" value="AMIGO"/>
</dbReference>
<organism evidence="12 13">
    <name type="scientific">Argiope bruennichi</name>
    <name type="common">Wasp spider</name>
    <name type="synonym">Aranea bruennichi</name>
    <dbReference type="NCBI Taxonomy" id="94029"/>
    <lineage>
        <taxon>Eukaryota</taxon>
        <taxon>Metazoa</taxon>
        <taxon>Ecdysozoa</taxon>
        <taxon>Arthropoda</taxon>
        <taxon>Chelicerata</taxon>
        <taxon>Arachnida</taxon>
        <taxon>Araneae</taxon>
        <taxon>Araneomorphae</taxon>
        <taxon>Entelegynae</taxon>
        <taxon>Araneoidea</taxon>
        <taxon>Araneidae</taxon>
        <taxon>Argiope</taxon>
    </lineage>
</organism>
<evidence type="ECO:0000256" key="4">
    <source>
        <dbReference type="ARBA" id="ARBA00022692"/>
    </source>
</evidence>
<dbReference type="PANTHER" id="PTHR24368">
    <property type="entry name" value="AMPHOTERIN-INDUCED PROTEIN"/>
    <property type="match status" value="1"/>
</dbReference>
<keyword evidence="3" id="KW-0433">Leucine-rich repeat</keyword>
<comment type="subcellular location">
    <subcellularLocation>
        <location evidence="1">Membrane</location>
        <topology evidence="1">Single-pass type I membrane protein</topology>
    </subcellularLocation>
</comment>
<dbReference type="GO" id="GO:0007155">
    <property type="term" value="P:cell adhesion"/>
    <property type="evidence" value="ECO:0007669"/>
    <property type="project" value="UniProtKB-KW"/>
</dbReference>
<keyword evidence="6" id="KW-0130">Cell adhesion</keyword>
<evidence type="ECO:0000256" key="11">
    <source>
        <dbReference type="SAM" id="SignalP"/>
    </source>
</evidence>
<keyword evidence="5" id="KW-0677">Repeat</keyword>
<dbReference type="SMART" id="SM00369">
    <property type="entry name" value="LRR_TYP"/>
    <property type="match status" value="4"/>
</dbReference>
<reference evidence="12" key="2">
    <citation type="submission" date="2020-06" db="EMBL/GenBank/DDBJ databases">
        <authorList>
            <person name="Sheffer M."/>
        </authorList>
    </citation>
    <scope>NUCLEOTIDE SEQUENCE</scope>
</reference>
<protein>
    <submittedName>
        <fullName evidence="12">Leucine-rich repeat transmembrane protein like</fullName>
    </submittedName>
</protein>
<evidence type="ECO:0000256" key="5">
    <source>
        <dbReference type="ARBA" id="ARBA00022737"/>
    </source>
</evidence>
<keyword evidence="13" id="KW-1185">Reference proteome</keyword>
<keyword evidence="8" id="KW-0472">Membrane</keyword>
<dbReference type="InterPro" id="IPR032675">
    <property type="entry name" value="LRR_dom_sf"/>
</dbReference>
<keyword evidence="10" id="KW-0393">Immunoglobulin domain</keyword>
<feature type="chain" id="PRO_5035811190" evidence="11">
    <location>
        <begin position="19"/>
        <end position="312"/>
    </location>
</feature>
<comment type="similarity">
    <text evidence="2">Belongs to the immunoglobulin superfamily. AMIGO family.</text>
</comment>
<evidence type="ECO:0000256" key="8">
    <source>
        <dbReference type="ARBA" id="ARBA00023136"/>
    </source>
</evidence>
<name>A0A8T0FME0_ARGBR</name>